<feature type="coiled-coil region" evidence="1">
    <location>
        <begin position="614"/>
        <end position="641"/>
    </location>
</feature>
<feature type="region of interest" description="Disordered" evidence="2">
    <location>
        <begin position="1"/>
        <end position="25"/>
    </location>
</feature>
<reference evidence="3" key="1">
    <citation type="submission" date="2017-08" db="EMBL/GenBank/DDBJ databases">
        <title>Haloferax marisrubri sp. nov., isolated from the Discovery deep brine-seawater interface in the Red Sea.</title>
        <authorList>
            <person name="Zhang G."/>
            <person name="Stingl U."/>
        </authorList>
    </citation>
    <scope>NUCLEOTIDE SEQUENCE [LARGE SCALE GENOMIC DNA]</scope>
    <source>
        <strain evidence="3">SB3</strain>
    </source>
</reference>
<gene>
    <name evidence="3" type="ORF">AUR65_011700</name>
</gene>
<evidence type="ECO:0000313" key="4">
    <source>
        <dbReference type="Proteomes" id="UP000053621"/>
    </source>
</evidence>
<dbReference type="Pfam" id="PF13809">
    <property type="entry name" value="Tubulin_2"/>
    <property type="match status" value="1"/>
</dbReference>
<protein>
    <recommendedName>
        <fullName evidence="5">Tubulin like</fullName>
    </recommendedName>
</protein>
<accession>A0A2P4NPK9</accession>
<evidence type="ECO:0000256" key="2">
    <source>
        <dbReference type="SAM" id="MobiDB-lite"/>
    </source>
</evidence>
<dbReference type="AlphaFoldDB" id="A0A2P4NPK9"/>
<dbReference type="InterPro" id="IPR036525">
    <property type="entry name" value="Tubulin/FtsZ_GTPase_sf"/>
</dbReference>
<dbReference type="InterPro" id="IPR025904">
    <property type="entry name" value="Tubulin-like"/>
</dbReference>
<comment type="caution">
    <text evidence="3">The sequence shown here is derived from an EMBL/GenBank/DDBJ whole genome shotgun (WGS) entry which is preliminary data.</text>
</comment>
<dbReference type="EMBL" id="LOPW02000016">
    <property type="protein sequence ID" value="POG55085.1"/>
    <property type="molecule type" value="Genomic_DNA"/>
</dbReference>
<evidence type="ECO:0008006" key="5">
    <source>
        <dbReference type="Google" id="ProtNLM"/>
    </source>
</evidence>
<name>A0A2P4NPK9_9EURY</name>
<dbReference type="SUPFAM" id="SSF52490">
    <property type="entry name" value="Tubulin nucleotide-binding domain-like"/>
    <property type="match status" value="1"/>
</dbReference>
<dbReference type="Proteomes" id="UP000053621">
    <property type="component" value="Unassembled WGS sequence"/>
</dbReference>
<feature type="compositionally biased region" description="Acidic residues" evidence="2">
    <location>
        <begin position="820"/>
        <end position="840"/>
    </location>
</feature>
<sequence>MSAVRSASEPYAPSPPMTNDTSSRKAVVISLGTGARRTARWIHEMSVEYDIAPEFSFVSIETTSLDESGVPDEFLTIPLETDARVKKRFEQAKADEAVDYLNDEHELLVQGATRDPPVGRFLLEYHSRRVYEMITEQIRSAVTEADSELSVWILGTLSGGTGAGMFPLLSAMVHRIGSDIGNDLNIDVYFNGLATVSELSENRRTAPGGVAEYYVNTNNSLRAMSTLLALPDAHGRPRNNGPESLEMLVAPGLGEAKGLLQSDFDISTPRLDALFLMPINEDTAEDADWEGNERTSYLARVNYTLASTVIGLSTTSGDNDLGNLYNKVLTDRLYTLDAASVRASVKPALQLIDTENEIFTVRSQLDHLESNLEGMRTFANDLETLRSTTFKSGVIPDVVTDISSPLAGRSSQLIEAVSGVAITDVEFDEVETHISRVLSEVPEREVDSDPFEDDQQANAIDVFEPDGFIPHAAIGRYAFLKMVLARIDAALEDHPFENRVEDLWEKNEAELEDEFAGLAGSDAPTRYEQALDPFLSNHESDVQDQIAATSIVSVRKRSRLSRQLSSIQETRSELKSLFEEYERLTSLQERIASAELPALGSEIQETMDLVDTGTEIASNLLEAKQNRLRNLKQTRQSYHNRVVNTTTGRITEIPLNIDSTKNLSRETLESATDLFDLVDAGLIDNDSILRGINRAVGLLKEPMEDYFHEMADNQPSRLLIPMTAAGNKPVFTLNGTAQPNMGAITANNDVTKQLNVGTIDAPFQLDFVMLHGNVRLANTSEFRLFTERWETGQIDTLLGKDVDVRQHRAYPELVPSNSLLDDEPFVGHEDDADDEEEVVA</sequence>
<evidence type="ECO:0000256" key="1">
    <source>
        <dbReference type="SAM" id="Coils"/>
    </source>
</evidence>
<proteinExistence type="predicted"/>
<dbReference type="Gene3D" id="3.40.50.1440">
    <property type="entry name" value="Tubulin/FtsZ, GTPase domain"/>
    <property type="match status" value="1"/>
</dbReference>
<evidence type="ECO:0000313" key="3">
    <source>
        <dbReference type="EMBL" id="POG55085.1"/>
    </source>
</evidence>
<keyword evidence="4" id="KW-1185">Reference proteome</keyword>
<keyword evidence="1" id="KW-0175">Coiled coil</keyword>
<feature type="region of interest" description="Disordered" evidence="2">
    <location>
        <begin position="816"/>
        <end position="840"/>
    </location>
</feature>
<organism evidence="3 4">
    <name type="scientific">Haloferax marisrubri</name>
    <dbReference type="NCBI Taxonomy" id="1544719"/>
    <lineage>
        <taxon>Archaea</taxon>
        <taxon>Methanobacteriati</taxon>
        <taxon>Methanobacteriota</taxon>
        <taxon>Stenosarchaea group</taxon>
        <taxon>Halobacteria</taxon>
        <taxon>Halobacteriales</taxon>
        <taxon>Haloferacaceae</taxon>
        <taxon>Haloferax</taxon>
    </lineage>
</organism>